<evidence type="ECO:0000313" key="3">
    <source>
        <dbReference type="EMBL" id="QUF01830.1"/>
    </source>
</evidence>
<feature type="transmembrane region" description="Helical" evidence="2">
    <location>
        <begin position="35"/>
        <end position="55"/>
    </location>
</feature>
<feature type="region of interest" description="Disordered" evidence="1">
    <location>
        <begin position="167"/>
        <end position="214"/>
    </location>
</feature>
<sequence length="214" mass="23072">MAEVLVVVPNQPSTEGAAIDDRWTHHCLETASRRVFGWVVLGALAFTAQLVLVLWSDVPSHVPFALLAFSLGSIAWGLVRRPSPAGAMREEPWRFARVHWSNGRLVVHGEEKSSVLEVRGAGPLVRGRIGKHRRAWLVLPDRQGNTVVTFRGVPKLFPARVLRAPVRRGTGKAAGSSGAAGAGSAKGVKAGRTRRGTTRRGAKERGTGRDRSQG</sequence>
<dbReference type="EMBL" id="CP073249">
    <property type="protein sequence ID" value="QUF01830.1"/>
    <property type="molecule type" value="Genomic_DNA"/>
</dbReference>
<feature type="transmembrane region" description="Helical" evidence="2">
    <location>
        <begin position="61"/>
        <end position="79"/>
    </location>
</feature>
<reference evidence="3" key="1">
    <citation type="submission" date="2021-04" db="EMBL/GenBank/DDBJ databases">
        <title>Genomic sequence of Actinosynnema pretiosum subsp. pretiosum ATCC 31280 (C-14919).</title>
        <authorList>
            <person name="Bai L."/>
            <person name="Wang X."/>
            <person name="Xiao Y."/>
        </authorList>
    </citation>
    <scope>NUCLEOTIDE SEQUENCE</scope>
    <source>
        <strain evidence="3">ATCC 31280</strain>
    </source>
</reference>
<keyword evidence="2" id="KW-0472">Membrane</keyword>
<keyword evidence="2" id="KW-1133">Transmembrane helix</keyword>
<evidence type="ECO:0000256" key="2">
    <source>
        <dbReference type="SAM" id="Phobius"/>
    </source>
</evidence>
<evidence type="ECO:0000313" key="4">
    <source>
        <dbReference type="Proteomes" id="UP000677152"/>
    </source>
</evidence>
<feature type="compositionally biased region" description="Basic and acidic residues" evidence="1">
    <location>
        <begin position="201"/>
        <end position="214"/>
    </location>
</feature>
<organism evidence="3 4">
    <name type="scientific">Actinosynnema pretiosum subsp. pretiosum</name>
    <dbReference type="NCBI Taxonomy" id="103721"/>
    <lineage>
        <taxon>Bacteria</taxon>
        <taxon>Bacillati</taxon>
        <taxon>Actinomycetota</taxon>
        <taxon>Actinomycetes</taxon>
        <taxon>Pseudonocardiales</taxon>
        <taxon>Pseudonocardiaceae</taxon>
        <taxon>Actinosynnema</taxon>
    </lineage>
</organism>
<evidence type="ECO:0000256" key="1">
    <source>
        <dbReference type="SAM" id="MobiDB-lite"/>
    </source>
</evidence>
<feature type="compositionally biased region" description="Low complexity" evidence="1">
    <location>
        <begin position="171"/>
        <end position="188"/>
    </location>
</feature>
<name>A0AA45R1V6_9PSEU</name>
<keyword evidence="2" id="KW-0812">Transmembrane</keyword>
<feature type="compositionally biased region" description="Basic residues" evidence="1">
    <location>
        <begin position="189"/>
        <end position="200"/>
    </location>
</feature>
<dbReference type="AlphaFoldDB" id="A0AA45R1V6"/>
<gene>
    <name evidence="3" type="ORF">KCV87_20035</name>
</gene>
<protein>
    <submittedName>
        <fullName evidence="3">Uncharacterized protein</fullName>
    </submittedName>
</protein>
<proteinExistence type="predicted"/>
<dbReference type="Proteomes" id="UP000677152">
    <property type="component" value="Chromosome"/>
</dbReference>
<accession>A0AA45R1V6</accession>